<dbReference type="GO" id="GO:0006457">
    <property type="term" value="P:protein folding"/>
    <property type="evidence" value="ECO:0007669"/>
    <property type="project" value="TreeGrafter"/>
</dbReference>
<evidence type="ECO:0000256" key="5">
    <source>
        <dbReference type="ARBA" id="ARBA00022833"/>
    </source>
</evidence>
<feature type="domain" description="CS" evidence="9">
    <location>
        <begin position="162"/>
        <end position="262"/>
    </location>
</feature>
<keyword evidence="2" id="KW-0963">Cytoplasm</keyword>
<feature type="region of interest" description="Disordered" evidence="7">
    <location>
        <begin position="291"/>
        <end position="326"/>
    </location>
</feature>
<dbReference type="CDD" id="cd06467">
    <property type="entry name" value="p23_NUDC_like"/>
    <property type="match status" value="1"/>
</dbReference>
<keyword evidence="11" id="KW-1185">Reference proteome</keyword>
<evidence type="ECO:0000259" key="8">
    <source>
        <dbReference type="PROSITE" id="PS50865"/>
    </source>
</evidence>
<dbReference type="GO" id="GO:0005737">
    <property type="term" value="C:cytoplasm"/>
    <property type="evidence" value="ECO:0007669"/>
    <property type="project" value="UniProtKB-SubCell"/>
</dbReference>
<keyword evidence="3" id="KW-0479">Metal-binding</keyword>
<dbReference type="PANTHER" id="PTHR12356">
    <property type="entry name" value="NUCLEAR MOVEMENT PROTEIN NUDC"/>
    <property type="match status" value="1"/>
</dbReference>
<dbReference type="Gene3D" id="6.10.140.2220">
    <property type="match status" value="1"/>
</dbReference>
<dbReference type="PROSITE" id="PS50865">
    <property type="entry name" value="ZF_MYND_2"/>
    <property type="match status" value="1"/>
</dbReference>
<sequence>MAAARDSAQPPSERECANCGATERLLRCSRCRAEWFCSLACHKAYYPVHRAFCRRNDFADALEEADPRFSAFLRRHGKQAVLGDAEVERLERAGRAVLGPGRQEAMQGMYGRLDPQPEPPSYSPEEQQRVMARRLEEAAKARLMSRQDKAWEEIQIEPGMGLECAGYKWRQTQSHVHVFLRLPEGLPGACLGLDLTPQRLAIAAGPGQAPLLEGRLYAEIKAELSTWFVDDGVLTLQLLKRCRRGSYAPGATNADTWWRSLWADQPQGETIQRRHPPTAYYWTEYEEDDLAPEPALAPALPPPKSRRATAPADASGGPAPEPLRAA</sequence>
<name>A0A835Y9Y8_9CHLO</name>
<evidence type="ECO:0000256" key="7">
    <source>
        <dbReference type="SAM" id="MobiDB-lite"/>
    </source>
</evidence>
<evidence type="ECO:0000256" key="6">
    <source>
        <dbReference type="PROSITE-ProRule" id="PRU00134"/>
    </source>
</evidence>
<dbReference type="Proteomes" id="UP000612055">
    <property type="component" value="Unassembled WGS sequence"/>
</dbReference>
<evidence type="ECO:0000256" key="3">
    <source>
        <dbReference type="ARBA" id="ARBA00022723"/>
    </source>
</evidence>
<dbReference type="GO" id="GO:0008270">
    <property type="term" value="F:zinc ion binding"/>
    <property type="evidence" value="ECO:0007669"/>
    <property type="project" value="UniProtKB-KW"/>
</dbReference>
<organism evidence="10 11">
    <name type="scientific">Edaphochlamys debaryana</name>
    <dbReference type="NCBI Taxonomy" id="47281"/>
    <lineage>
        <taxon>Eukaryota</taxon>
        <taxon>Viridiplantae</taxon>
        <taxon>Chlorophyta</taxon>
        <taxon>core chlorophytes</taxon>
        <taxon>Chlorophyceae</taxon>
        <taxon>CS clade</taxon>
        <taxon>Chlamydomonadales</taxon>
        <taxon>Chlamydomonadales incertae sedis</taxon>
        <taxon>Edaphochlamys</taxon>
    </lineage>
</organism>
<comment type="subcellular location">
    <subcellularLocation>
        <location evidence="1">Cytoplasm</location>
    </subcellularLocation>
</comment>
<dbReference type="EMBL" id="JAEHOE010000016">
    <property type="protein sequence ID" value="KAG2496941.1"/>
    <property type="molecule type" value="Genomic_DNA"/>
</dbReference>
<evidence type="ECO:0008006" key="12">
    <source>
        <dbReference type="Google" id="ProtNLM"/>
    </source>
</evidence>
<dbReference type="InterPro" id="IPR007052">
    <property type="entry name" value="CS_dom"/>
</dbReference>
<dbReference type="AlphaFoldDB" id="A0A835Y9Y8"/>
<reference evidence="10" key="1">
    <citation type="journal article" date="2020" name="bioRxiv">
        <title>Comparative genomics of Chlamydomonas.</title>
        <authorList>
            <person name="Craig R.J."/>
            <person name="Hasan A.R."/>
            <person name="Ness R.W."/>
            <person name="Keightley P.D."/>
        </authorList>
    </citation>
    <scope>NUCLEOTIDE SEQUENCE</scope>
    <source>
        <strain evidence="10">CCAP 11/70</strain>
    </source>
</reference>
<dbReference type="SUPFAM" id="SSF49764">
    <property type="entry name" value="HSP20-like chaperones"/>
    <property type="match status" value="1"/>
</dbReference>
<proteinExistence type="predicted"/>
<evidence type="ECO:0000259" key="9">
    <source>
        <dbReference type="PROSITE" id="PS51203"/>
    </source>
</evidence>
<keyword evidence="4 6" id="KW-0863">Zinc-finger</keyword>
<dbReference type="InterPro" id="IPR008978">
    <property type="entry name" value="HSP20-like_chaperone"/>
</dbReference>
<evidence type="ECO:0000256" key="2">
    <source>
        <dbReference type="ARBA" id="ARBA00022490"/>
    </source>
</evidence>
<dbReference type="PANTHER" id="PTHR12356:SF3">
    <property type="entry name" value="NUCLEAR MIGRATION PROTEIN NUDC"/>
    <property type="match status" value="1"/>
</dbReference>
<evidence type="ECO:0000313" key="10">
    <source>
        <dbReference type="EMBL" id="KAG2496941.1"/>
    </source>
</evidence>
<dbReference type="Pfam" id="PF01753">
    <property type="entry name" value="zf-MYND"/>
    <property type="match status" value="1"/>
</dbReference>
<dbReference type="GO" id="GO:0051082">
    <property type="term" value="F:unfolded protein binding"/>
    <property type="evidence" value="ECO:0007669"/>
    <property type="project" value="TreeGrafter"/>
</dbReference>
<evidence type="ECO:0000313" key="11">
    <source>
        <dbReference type="Proteomes" id="UP000612055"/>
    </source>
</evidence>
<protein>
    <recommendedName>
        <fullName evidence="12">MYND-type domain-containing protein</fullName>
    </recommendedName>
</protein>
<dbReference type="OrthoDB" id="416217at2759"/>
<dbReference type="Gene3D" id="2.60.40.790">
    <property type="match status" value="1"/>
</dbReference>
<dbReference type="PROSITE" id="PS01360">
    <property type="entry name" value="ZF_MYND_1"/>
    <property type="match status" value="1"/>
</dbReference>
<evidence type="ECO:0000256" key="1">
    <source>
        <dbReference type="ARBA" id="ARBA00004496"/>
    </source>
</evidence>
<feature type="domain" description="MYND-type" evidence="8">
    <location>
        <begin position="16"/>
        <end position="53"/>
    </location>
</feature>
<gene>
    <name evidence="10" type="ORF">HYH03_004947</name>
</gene>
<evidence type="ECO:0000256" key="4">
    <source>
        <dbReference type="ARBA" id="ARBA00022771"/>
    </source>
</evidence>
<keyword evidence="5" id="KW-0862">Zinc</keyword>
<dbReference type="SUPFAM" id="SSF144232">
    <property type="entry name" value="HIT/MYND zinc finger-like"/>
    <property type="match status" value="1"/>
</dbReference>
<dbReference type="InterPro" id="IPR002893">
    <property type="entry name" value="Znf_MYND"/>
</dbReference>
<dbReference type="InterPro" id="IPR037898">
    <property type="entry name" value="NudC_fam"/>
</dbReference>
<accession>A0A835Y9Y8</accession>
<comment type="caution">
    <text evidence="10">The sequence shown here is derived from an EMBL/GenBank/DDBJ whole genome shotgun (WGS) entry which is preliminary data.</text>
</comment>
<dbReference type="PROSITE" id="PS51203">
    <property type="entry name" value="CS"/>
    <property type="match status" value="1"/>
</dbReference>
<dbReference type="Pfam" id="PF04969">
    <property type="entry name" value="CS"/>
    <property type="match status" value="1"/>
</dbReference>